<accession>A0ABS1QQU7</accession>
<keyword evidence="2" id="KW-1185">Reference proteome</keyword>
<evidence type="ECO:0000313" key="2">
    <source>
        <dbReference type="Proteomes" id="UP000638570"/>
    </source>
</evidence>
<dbReference type="EMBL" id="JAERTZ010000015">
    <property type="protein sequence ID" value="MBL1376957.1"/>
    <property type="molecule type" value="Genomic_DNA"/>
</dbReference>
<reference evidence="2" key="1">
    <citation type="submission" date="2021-01" db="EMBL/GenBank/DDBJ databases">
        <title>Genome public.</title>
        <authorList>
            <person name="Liu C."/>
            <person name="Sun Q."/>
        </authorList>
    </citation>
    <scope>NUCLEOTIDE SEQUENCE [LARGE SCALE GENOMIC DNA]</scope>
    <source>
        <strain evidence="2">CGMCC 1.18722</strain>
    </source>
</reference>
<sequence length="323" mass="35242">MKPFDTNEFQRLGGASSRLLSQDLGQQLLAQAPVASLTPSQLTTQFFNDLEGSWFGNKGWNIIALPSKGSTPQSQGAFRLLVLPYAETLEVRNAGAPARNRGGSVDQFIAAAEYRQRVFNKDTGEALHVENGMFMNLSELVDNSSQTQPPPEFNVARSGTIPHGDSIMLLGKPPFVDQGAPAIPDISSLPPDIGQGAPLGYLDPYLAPQPGINVGNPNATLRHDLEIQAGEGFEILETKTLVLDSAQAGGINNIPFIVQHANATRMQAVFWLEKVRNTKTGQEFDQLQYTQIIDLVFHLKFGQADPNNLITWPHVTINTMVKQ</sequence>
<gene>
    <name evidence="1" type="ORF">JKV55_06365</name>
</gene>
<organism evidence="1 2">
    <name type="scientific">Zobellella iuensis</name>
    <dbReference type="NCBI Taxonomy" id="2803811"/>
    <lineage>
        <taxon>Bacteria</taxon>
        <taxon>Pseudomonadati</taxon>
        <taxon>Pseudomonadota</taxon>
        <taxon>Gammaproteobacteria</taxon>
        <taxon>Aeromonadales</taxon>
        <taxon>Aeromonadaceae</taxon>
        <taxon>Zobellella</taxon>
    </lineage>
</organism>
<protein>
    <submittedName>
        <fullName evidence="1">Uncharacterized protein</fullName>
    </submittedName>
</protein>
<dbReference type="NCBIfam" id="NF040572">
    <property type="entry name" value="heme_bind_FMP"/>
    <property type="match status" value="1"/>
</dbReference>
<evidence type="ECO:0000313" key="1">
    <source>
        <dbReference type="EMBL" id="MBL1376957.1"/>
    </source>
</evidence>
<name>A0ABS1QQU7_9GAMM</name>
<dbReference type="Proteomes" id="UP000638570">
    <property type="component" value="Unassembled WGS sequence"/>
</dbReference>
<comment type="caution">
    <text evidence="1">The sequence shown here is derived from an EMBL/GenBank/DDBJ whole genome shotgun (WGS) entry which is preliminary data.</text>
</comment>
<proteinExistence type="predicted"/>
<dbReference type="InterPro" id="IPR047975">
    <property type="entry name" value="Heme_bind_FMP"/>
</dbReference>
<dbReference type="RefSeq" id="WP_202083360.1">
    <property type="nucleotide sequence ID" value="NZ_JAERTZ010000015.1"/>
</dbReference>